<dbReference type="InterPro" id="IPR027417">
    <property type="entry name" value="P-loop_NTPase"/>
</dbReference>
<reference evidence="3" key="1">
    <citation type="submission" date="2020-05" db="EMBL/GenBank/DDBJ databases">
        <title>Phylogenomic resolution of chytrid fungi.</title>
        <authorList>
            <person name="Stajich J.E."/>
            <person name="Amses K."/>
            <person name="Simmons R."/>
            <person name="Seto K."/>
            <person name="Myers J."/>
            <person name="Bonds A."/>
            <person name="Quandt C.A."/>
            <person name="Barry K."/>
            <person name="Liu P."/>
            <person name="Grigoriev I."/>
            <person name="Longcore J.E."/>
            <person name="James T.Y."/>
        </authorList>
    </citation>
    <scope>NUCLEOTIDE SEQUENCE</scope>
    <source>
        <strain evidence="3">JEL0476</strain>
    </source>
</reference>
<dbReference type="EMBL" id="JADGJW010000379">
    <property type="protein sequence ID" value="KAJ3218468.1"/>
    <property type="molecule type" value="Genomic_DNA"/>
</dbReference>
<gene>
    <name evidence="3" type="ORF">HK099_005041</name>
</gene>
<name>A0AAD5TZU8_9FUNG</name>
<keyword evidence="4" id="KW-1185">Reference proteome</keyword>
<dbReference type="InterPro" id="IPR015894">
    <property type="entry name" value="Guanylate-bd_N"/>
</dbReference>
<evidence type="ECO:0000259" key="2">
    <source>
        <dbReference type="Pfam" id="PF02263"/>
    </source>
</evidence>
<protein>
    <recommendedName>
        <fullName evidence="2">Guanylate-binding protein N-terminal domain-containing protein</fullName>
    </recommendedName>
</protein>
<dbReference type="GO" id="GO:0005525">
    <property type="term" value="F:GTP binding"/>
    <property type="evidence" value="ECO:0007669"/>
    <property type="project" value="InterPro"/>
</dbReference>
<proteinExistence type="predicted"/>
<dbReference type="Gene3D" id="3.40.50.300">
    <property type="entry name" value="P-loop containing nucleotide triphosphate hydrolases"/>
    <property type="match status" value="1"/>
</dbReference>
<keyword evidence="1" id="KW-0175">Coiled coil</keyword>
<dbReference type="AlphaFoldDB" id="A0AAD5TZU8"/>
<organism evidence="3 4">
    <name type="scientific">Clydaea vesicula</name>
    <dbReference type="NCBI Taxonomy" id="447962"/>
    <lineage>
        <taxon>Eukaryota</taxon>
        <taxon>Fungi</taxon>
        <taxon>Fungi incertae sedis</taxon>
        <taxon>Chytridiomycota</taxon>
        <taxon>Chytridiomycota incertae sedis</taxon>
        <taxon>Chytridiomycetes</taxon>
        <taxon>Lobulomycetales</taxon>
        <taxon>Lobulomycetaceae</taxon>
        <taxon>Clydaea</taxon>
    </lineage>
</organism>
<sequence>MNQFSNFTSFLARHSQPWEEIQQPVQLVKISSETVLNSDGQQSTRHIATGITQEANNLLSQLPAPLYVVAFTGFGRTGKSFTASKLKEHLIQLENEQKKLEKLEESVVIDLKNVNNSNSVVKINPTETVKFNSAPGNVPCTNGIDMMVFKHPTKPGHIILFDCEGGGNHNQSALPFVIGLAARLSSMLYVFERGCFTTNGLDTVMQIINMGGTCGTLKKEDKIDITRSLTLCENMSINQSIPNEKLKVDLLSENFGDETTNRVRRLVKERFDVDFVKIPWCLLGNEEQEKIHSDTCKEVALKLANSVQSYTIGSVEADGATILRLASELLGQIRIGGKRYDMISATEAMVTNMATEAANTVWADFIRKVRKQQLHPTQINCRKHLRTILREIEGISNSCLNDLEAFTLKLEPQKLALVGREIFDTNLKNFKQEIKSTHLKKSQSLAKYTIWAGRINGLMTTIVGQVSSAIGQALKFARFSTGLIFMTNYYVFKRSISIIAGYSSSLLS</sequence>
<evidence type="ECO:0000256" key="1">
    <source>
        <dbReference type="SAM" id="Coils"/>
    </source>
</evidence>
<feature type="domain" description="Guanylate-binding protein N-terminal" evidence="2">
    <location>
        <begin position="51"/>
        <end position="186"/>
    </location>
</feature>
<dbReference type="SUPFAM" id="SSF52540">
    <property type="entry name" value="P-loop containing nucleoside triphosphate hydrolases"/>
    <property type="match status" value="1"/>
</dbReference>
<accession>A0AAD5TZU8</accession>
<dbReference type="GO" id="GO:0003924">
    <property type="term" value="F:GTPase activity"/>
    <property type="evidence" value="ECO:0007669"/>
    <property type="project" value="InterPro"/>
</dbReference>
<dbReference type="Pfam" id="PF02263">
    <property type="entry name" value="GBP"/>
    <property type="match status" value="1"/>
</dbReference>
<feature type="coiled-coil region" evidence="1">
    <location>
        <begin position="83"/>
        <end position="113"/>
    </location>
</feature>
<evidence type="ECO:0000313" key="4">
    <source>
        <dbReference type="Proteomes" id="UP001211065"/>
    </source>
</evidence>
<evidence type="ECO:0000313" key="3">
    <source>
        <dbReference type="EMBL" id="KAJ3218468.1"/>
    </source>
</evidence>
<dbReference type="Proteomes" id="UP001211065">
    <property type="component" value="Unassembled WGS sequence"/>
</dbReference>
<comment type="caution">
    <text evidence="3">The sequence shown here is derived from an EMBL/GenBank/DDBJ whole genome shotgun (WGS) entry which is preliminary data.</text>
</comment>